<dbReference type="Proteomes" id="UP000501452">
    <property type="component" value="Chromosome"/>
</dbReference>
<dbReference type="AlphaFoldDB" id="A0A6G8Q8H6"/>
<sequence>MGISRREKWKEPKKSPAFLVYGADEEVKAIFERRRMERGPSEESEALTQSSFIEPAKELIFDKENDRPVFHPVLPMFNTETAELELSAALTISLGEDDSEELREWVKLVLALAVIHDVPVYPDTEELASELASYHEEMLVVGFRTQDESGKDVFVRFNKLAGTSVGTLDHLEAIRATELQSPAEIQLIKRALLTELQKREEAGRLLASLRLAIAELEGLLDETVRNENALQRCLTQNPILFGTDYRRVIPKHRLGDEYEMDYALERVSGLFDLVEIEASTHLLFTQSGDPRKELVHAEQQVLDWIDWVERNGGYAQDRLPGLIRPFGYVIIGRTPNLDEGDRDRLRRRNSIFRGAFQILTYDDLLDRAGTLLKMLEGRLFDPGSTKTN</sequence>
<dbReference type="RefSeq" id="WP_166175394.1">
    <property type="nucleotide sequence ID" value="NZ_CP045119.1"/>
</dbReference>
<name>A0A6G8Q8H6_9ACTN</name>
<dbReference type="KEGG" id="rub:GBA63_08910"/>
<proteinExistence type="predicted"/>
<evidence type="ECO:0000313" key="2">
    <source>
        <dbReference type="EMBL" id="QIN82753.1"/>
    </source>
</evidence>
<reference evidence="2 3" key="1">
    <citation type="submission" date="2019-10" db="EMBL/GenBank/DDBJ databases">
        <title>Rubrobacter sp nov SCSIO 52090 isolated from a deep-sea sediment in the South China Sea.</title>
        <authorList>
            <person name="Chen R.W."/>
        </authorList>
    </citation>
    <scope>NUCLEOTIDE SEQUENCE [LARGE SCALE GENOMIC DNA]</scope>
    <source>
        <strain evidence="2 3">SCSIO 52909</strain>
    </source>
</reference>
<protein>
    <submittedName>
        <fullName evidence="2">DUF4263 domain-containing protein</fullName>
    </submittedName>
</protein>
<dbReference type="Pfam" id="PF14082">
    <property type="entry name" value="SduA_C"/>
    <property type="match status" value="1"/>
</dbReference>
<feature type="domain" description="Shedu protein SduA C-terminal" evidence="1">
    <location>
        <begin position="226"/>
        <end position="365"/>
    </location>
</feature>
<dbReference type="InterPro" id="IPR025359">
    <property type="entry name" value="SduA_C"/>
</dbReference>
<accession>A0A6G8Q8H6</accession>
<evidence type="ECO:0000313" key="3">
    <source>
        <dbReference type="Proteomes" id="UP000501452"/>
    </source>
</evidence>
<keyword evidence="3" id="KW-1185">Reference proteome</keyword>
<dbReference type="EMBL" id="CP045119">
    <property type="protein sequence ID" value="QIN82753.1"/>
    <property type="molecule type" value="Genomic_DNA"/>
</dbReference>
<organism evidence="2 3">
    <name type="scientific">Rubrobacter tropicus</name>
    <dbReference type="NCBI Taxonomy" id="2653851"/>
    <lineage>
        <taxon>Bacteria</taxon>
        <taxon>Bacillati</taxon>
        <taxon>Actinomycetota</taxon>
        <taxon>Rubrobacteria</taxon>
        <taxon>Rubrobacterales</taxon>
        <taxon>Rubrobacteraceae</taxon>
        <taxon>Rubrobacter</taxon>
    </lineage>
</organism>
<evidence type="ECO:0000259" key="1">
    <source>
        <dbReference type="Pfam" id="PF14082"/>
    </source>
</evidence>
<gene>
    <name evidence="2" type="ORF">GBA63_08910</name>
</gene>